<dbReference type="InterPro" id="IPR003660">
    <property type="entry name" value="HAMP_dom"/>
</dbReference>
<comment type="catalytic activity">
    <reaction evidence="1">
        <text>ATP + protein L-histidine = ADP + protein N-phospho-L-histidine.</text>
        <dbReference type="EC" id="2.7.13.3"/>
    </reaction>
</comment>
<evidence type="ECO:0000259" key="13">
    <source>
        <dbReference type="PROSITE" id="PS50885"/>
    </source>
</evidence>
<dbReference type="CDD" id="cd00082">
    <property type="entry name" value="HisKA"/>
    <property type="match status" value="1"/>
</dbReference>
<evidence type="ECO:0000259" key="12">
    <source>
        <dbReference type="PROSITE" id="PS50109"/>
    </source>
</evidence>
<evidence type="ECO:0000256" key="2">
    <source>
        <dbReference type="ARBA" id="ARBA00004370"/>
    </source>
</evidence>
<dbReference type="EC" id="2.7.13.3" evidence="3"/>
<dbReference type="InterPro" id="IPR003661">
    <property type="entry name" value="HisK_dim/P_dom"/>
</dbReference>
<evidence type="ECO:0000313" key="14">
    <source>
        <dbReference type="EMBL" id="XBH17848.1"/>
    </source>
</evidence>
<dbReference type="InterPro" id="IPR036097">
    <property type="entry name" value="HisK_dim/P_sf"/>
</dbReference>
<dbReference type="SMART" id="SM00304">
    <property type="entry name" value="HAMP"/>
    <property type="match status" value="1"/>
</dbReference>
<feature type="domain" description="HAMP" evidence="13">
    <location>
        <begin position="203"/>
        <end position="256"/>
    </location>
</feature>
<feature type="domain" description="Histidine kinase" evidence="12">
    <location>
        <begin position="264"/>
        <end position="474"/>
    </location>
</feature>
<keyword evidence="7" id="KW-0418">Kinase</keyword>
<dbReference type="PROSITE" id="PS50109">
    <property type="entry name" value="HIS_KIN"/>
    <property type="match status" value="1"/>
</dbReference>
<dbReference type="SUPFAM" id="SSF47384">
    <property type="entry name" value="Homodimeric domain of signal transducing histidine kinase"/>
    <property type="match status" value="1"/>
</dbReference>
<feature type="transmembrane region" description="Helical" evidence="11">
    <location>
        <begin position="17"/>
        <end position="36"/>
    </location>
</feature>
<evidence type="ECO:0000256" key="10">
    <source>
        <dbReference type="ARBA" id="ARBA00023136"/>
    </source>
</evidence>
<evidence type="ECO:0000256" key="7">
    <source>
        <dbReference type="ARBA" id="ARBA00022777"/>
    </source>
</evidence>
<dbReference type="InterPro" id="IPR004358">
    <property type="entry name" value="Sig_transdc_His_kin-like_C"/>
</dbReference>
<keyword evidence="10 11" id="KW-0472">Membrane</keyword>
<keyword evidence="6 11" id="KW-0812">Transmembrane</keyword>
<dbReference type="Pfam" id="PF00512">
    <property type="entry name" value="HisKA"/>
    <property type="match status" value="1"/>
</dbReference>
<dbReference type="GO" id="GO:0000155">
    <property type="term" value="F:phosphorelay sensor kinase activity"/>
    <property type="evidence" value="ECO:0007669"/>
    <property type="project" value="InterPro"/>
</dbReference>
<comment type="subcellular location">
    <subcellularLocation>
        <location evidence="2">Membrane</location>
    </subcellularLocation>
</comment>
<dbReference type="InterPro" id="IPR005467">
    <property type="entry name" value="His_kinase_dom"/>
</dbReference>
<dbReference type="Pfam" id="PF02518">
    <property type="entry name" value="HATPase_c"/>
    <property type="match status" value="1"/>
</dbReference>
<dbReference type="Gene3D" id="6.10.340.10">
    <property type="match status" value="1"/>
</dbReference>
<evidence type="ECO:0000256" key="3">
    <source>
        <dbReference type="ARBA" id="ARBA00012438"/>
    </source>
</evidence>
<dbReference type="AlphaFoldDB" id="A0AAU7DL99"/>
<evidence type="ECO:0000256" key="5">
    <source>
        <dbReference type="ARBA" id="ARBA00022679"/>
    </source>
</evidence>
<keyword evidence="5" id="KW-0808">Transferase</keyword>
<dbReference type="CDD" id="cd00075">
    <property type="entry name" value="HATPase"/>
    <property type="match status" value="1"/>
</dbReference>
<gene>
    <name evidence="14" type="ORF">P8935_00620</name>
</gene>
<dbReference type="GO" id="GO:0005524">
    <property type="term" value="F:ATP binding"/>
    <property type="evidence" value="ECO:0007669"/>
    <property type="project" value="UniProtKB-KW"/>
</dbReference>
<dbReference type="EMBL" id="CP121196">
    <property type="protein sequence ID" value="XBH17848.1"/>
    <property type="molecule type" value="Genomic_DNA"/>
</dbReference>
<keyword evidence="14" id="KW-0067">ATP-binding</keyword>
<dbReference type="InterPro" id="IPR003594">
    <property type="entry name" value="HATPase_dom"/>
</dbReference>
<dbReference type="SMART" id="SM00388">
    <property type="entry name" value="HisKA"/>
    <property type="match status" value="1"/>
</dbReference>
<evidence type="ECO:0000256" key="6">
    <source>
        <dbReference type="ARBA" id="ARBA00022692"/>
    </source>
</evidence>
<dbReference type="InterPro" id="IPR036890">
    <property type="entry name" value="HATPase_C_sf"/>
</dbReference>
<accession>A0AAU7DL99</accession>
<dbReference type="GO" id="GO:0005886">
    <property type="term" value="C:plasma membrane"/>
    <property type="evidence" value="ECO:0007669"/>
    <property type="project" value="TreeGrafter"/>
</dbReference>
<dbReference type="Gene3D" id="1.10.287.130">
    <property type="match status" value="1"/>
</dbReference>
<reference evidence="14" key="1">
    <citation type="submission" date="2023-03" db="EMBL/GenBank/DDBJ databases">
        <title>Edaphobacter sp.</title>
        <authorList>
            <person name="Huber K.J."/>
            <person name="Papendorf J."/>
            <person name="Pilke C."/>
            <person name="Bunk B."/>
            <person name="Sproeer C."/>
            <person name="Pester M."/>
        </authorList>
    </citation>
    <scope>NUCLEOTIDE SEQUENCE</scope>
    <source>
        <strain evidence="14">DSM 110680</strain>
    </source>
</reference>
<dbReference type="PRINTS" id="PR00344">
    <property type="entry name" value="BCTRLSENSOR"/>
</dbReference>
<dbReference type="PROSITE" id="PS50885">
    <property type="entry name" value="HAMP"/>
    <property type="match status" value="1"/>
</dbReference>
<dbReference type="PANTHER" id="PTHR45436:SF5">
    <property type="entry name" value="SENSOR HISTIDINE KINASE TRCS"/>
    <property type="match status" value="1"/>
</dbReference>
<name>A0AAU7DL99_9BACT</name>
<keyword evidence="4" id="KW-0597">Phosphoprotein</keyword>
<evidence type="ECO:0000256" key="11">
    <source>
        <dbReference type="SAM" id="Phobius"/>
    </source>
</evidence>
<dbReference type="RefSeq" id="WP_348263073.1">
    <property type="nucleotide sequence ID" value="NZ_CP121196.1"/>
</dbReference>
<evidence type="ECO:0000256" key="9">
    <source>
        <dbReference type="ARBA" id="ARBA00023012"/>
    </source>
</evidence>
<protein>
    <recommendedName>
        <fullName evidence="3">histidine kinase</fullName>
        <ecNumber evidence="3">2.7.13.3</ecNumber>
    </recommendedName>
</protein>
<evidence type="ECO:0000256" key="1">
    <source>
        <dbReference type="ARBA" id="ARBA00000085"/>
    </source>
</evidence>
<organism evidence="14">
    <name type="scientific">Telmatobacter sp. DSM 110680</name>
    <dbReference type="NCBI Taxonomy" id="3036704"/>
    <lineage>
        <taxon>Bacteria</taxon>
        <taxon>Pseudomonadati</taxon>
        <taxon>Acidobacteriota</taxon>
        <taxon>Terriglobia</taxon>
        <taxon>Terriglobales</taxon>
        <taxon>Acidobacteriaceae</taxon>
        <taxon>Telmatobacter</taxon>
    </lineage>
</organism>
<dbReference type="SUPFAM" id="SSF55874">
    <property type="entry name" value="ATPase domain of HSP90 chaperone/DNA topoisomerase II/histidine kinase"/>
    <property type="match status" value="1"/>
</dbReference>
<proteinExistence type="predicted"/>
<evidence type="ECO:0000256" key="4">
    <source>
        <dbReference type="ARBA" id="ARBA00022553"/>
    </source>
</evidence>
<dbReference type="SMART" id="SM00387">
    <property type="entry name" value="HATPase_c"/>
    <property type="match status" value="1"/>
</dbReference>
<dbReference type="InterPro" id="IPR050428">
    <property type="entry name" value="TCS_sensor_his_kinase"/>
</dbReference>
<feature type="transmembrane region" description="Helical" evidence="11">
    <location>
        <begin position="183"/>
        <end position="202"/>
    </location>
</feature>
<keyword evidence="14" id="KW-0547">Nucleotide-binding</keyword>
<dbReference type="SUPFAM" id="SSF158472">
    <property type="entry name" value="HAMP domain-like"/>
    <property type="match status" value="1"/>
</dbReference>
<keyword evidence="9" id="KW-0902">Two-component regulatory system</keyword>
<keyword evidence="8 11" id="KW-1133">Transmembrane helix</keyword>
<dbReference type="Gene3D" id="3.30.565.10">
    <property type="entry name" value="Histidine kinase-like ATPase, C-terminal domain"/>
    <property type="match status" value="1"/>
</dbReference>
<sequence>MSLKTAKPVMHSAAWRISLWGTLAYAVGTMLVFVFLHQFVAADIQRRSDAWLSGEVEVLGDVAEHTPKDALYGRVMGEVAELASKEVPNRVRGESAANDSVFFLQMGTNGDTQLWAGPGSSDAFVAAIRKATIQPEVPTDVNVAGTAIPFRVATLSIDSGNRVYLGLSERDELRVLRKLRVRFISWWLLLVALGFAIVFYTTRRMLSHVRQITEAASGIGHSELNARVPTSARNDEVGQLGRTLNRMLDRIENSMHQLHTITDSLAHDLRSPLTAIRGKLEMSLSAATDAEQAEPIVSAIDELDRLTEFLNASLDVAEARADALRLSRSEINMDELLRIMIDLYEPSMAEKGLHVRLRSAGPVTIDADAALVHRMIANLFDNELKHLPASCTVTVRLESGDGVALLSLEDDGPGFSNDVSEHLFERRVKGRESNGHGLGLAFVDAVVRAHGGAVTATNREGGGARISLTLPLVAVHAV</sequence>
<dbReference type="CDD" id="cd06225">
    <property type="entry name" value="HAMP"/>
    <property type="match status" value="1"/>
</dbReference>
<dbReference type="Pfam" id="PF00672">
    <property type="entry name" value="HAMP"/>
    <property type="match status" value="1"/>
</dbReference>
<evidence type="ECO:0000256" key="8">
    <source>
        <dbReference type="ARBA" id="ARBA00022989"/>
    </source>
</evidence>
<dbReference type="PANTHER" id="PTHR45436">
    <property type="entry name" value="SENSOR HISTIDINE KINASE YKOH"/>
    <property type="match status" value="1"/>
</dbReference>